<dbReference type="PROSITE" id="PS50110">
    <property type="entry name" value="RESPONSE_REGULATORY"/>
    <property type="match status" value="1"/>
</dbReference>
<keyword evidence="10" id="KW-0547">Nucleotide-binding</keyword>
<evidence type="ECO:0000256" key="12">
    <source>
        <dbReference type="ARBA" id="ARBA00023136"/>
    </source>
</evidence>
<evidence type="ECO:0000256" key="8">
    <source>
        <dbReference type="ARBA" id="ARBA00022692"/>
    </source>
</evidence>
<evidence type="ECO:0000256" key="14">
    <source>
        <dbReference type="PROSITE-ProRule" id="PRU00169"/>
    </source>
</evidence>
<dbReference type="AlphaFoldDB" id="A0A6L9EE85"/>
<dbReference type="GO" id="GO:0005886">
    <property type="term" value="C:plasma membrane"/>
    <property type="evidence" value="ECO:0007669"/>
    <property type="project" value="UniProtKB-SubCell"/>
</dbReference>
<feature type="transmembrane region" description="Helical" evidence="15">
    <location>
        <begin position="13"/>
        <end position="32"/>
    </location>
</feature>
<keyword evidence="10" id="KW-0067">ATP-binding</keyword>
<evidence type="ECO:0000259" key="17">
    <source>
        <dbReference type="PROSITE" id="PS50110"/>
    </source>
</evidence>
<dbReference type="PROSITE" id="PS50109">
    <property type="entry name" value="HIS_KIN"/>
    <property type="match status" value="1"/>
</dbReference>
<comment type="catalytic activity">
    <reaction evidence="1">
        <text>ATP + protein L-histidine = ADP + protein N-phospho-L-histidine.</text>
        <dbReference type="EC" id="2.7.13.3"/>
    </reaction>
</comment>
<dbReference type="SUPFAM" id="SSF55874">
    <property type="entry name" value="ATPase domain of HSP90 chaperone/DNA topoisomerase II/histidine kinase"/>
    <property type="match status" value="1"/>
</dbReference>
<evidence type="ECO:0000313" key="20">
    <source>
        <dbReference type="Proteomes" id="UP000475249"/>
    </source>
</evidence>
<dbReference type="InterPro" id="IPR008207">
    <property type="entry name" value="Sig_transdc_His_kin_Hpt_dom"/>
</dbReference>
<feature type="domain" description="HPt" evidence="18">
    <location>
        <begin position="721"/>
        <end position="816"/>
    </location>
</feature>
<evidence type="ECO:0000256" key="1">
    <source>
        <dbReference type="ARBA" id="ARBA00000085"/>
    </source>
</evidence>
<keyword evidence="20" id="KW-1185">Reference proteome</keyword>
<dbReference type="InterPro" id="IPR004358">
    <property type="entry name" value="Sig_transdc_His_kin-like_C"/>
</dbReference>
<protein>
    <recommendedName>
        <fullName evidence="3">histidine kinase</fullName>
        <ecNumber evidence="3">2.7.13.3</ecNumber>
    </recommendedName>
</protein>
<comment type="subcellular location">
    <subcellularLocation>
        <location evidence="2">Cell inner membrane</location>
        <topology evidence="2">Multi-pass membrane protein</topology>
    </subcellularLocation>
</comment>
<dbReference type="PROSITE" id="PS50894">
    <property type="entry name" value="HPT"/>
    <property type="match status" value="1"/>
</dbReference>
<keyword evidence="6 14" id="KW-0597">Phosphoprotein</keyword>
<keyword evidence="8 15" id="KW-0812">Transmembrane</keyword>
<dbReference type="Gene3D" id="3.30.565.10">
    <property type="entry name" value="Histidine kinase-like ATPase, C-terminal domain"/>
    <property type="match status" value="1"/>
</dbReference>
<evidence type="ECO:0000256" key="4">
    <source>
        <dbReference type="ARBA" id="ARBA00022475"/>
    </source>
</evidence>
<evidence type="ECO:0000256" key="15">
    <source>
        <dbReference type="SAM" id="Phobius"/>
    </source>
</evidence>
<dbReference type="Pfam" id="PF02518">
    <property type="entry name" value="HATPase_c"/>
    <property type="match status" value="1"/>
</dbReference>
<dbReference type="InterPro" id="IPR036097">
    <property type="entry name" value="HisK_dim/P_sf"/>
</dbReference>
<dbReference type="Gene3D" id="3.40.50.2300">
    <property type="match status" value="1"/>
</dbReference>
<dbReference type="PANTHER" id="PTHR43047">
    <property type="entry name" value="TWO-COMPONENT HISTIDINE PROTEIN KINASE"/>
    <property type="match status" value="1"/>
</dbReference>
<dbReference type="FunFam" id="3.30.565.10:FF:000010">
    <property type="entry name" value="Sensor histidine kinase RcsC"/>
    <property type="match status" value="1"/>
</dbReference>
<evidence type="ECO:0000259" key="16">
    <source>
        <dbReference type="PROSITE" id="PS50109"/>
    </source>
</evidence>
<dbReference type="PRINTS" id="PR00344">
    <property type="entry name" value="BCTRLSENSOR"/>
</dbReference>
<evidence type="ECO:0000256" key="2">
    <source>
        <dbReference type="ARBA" id="ARBA00004429"/>
    </source>
</evidence>
<feature type="domain" description="Histidine kinase" evidence="16">
    <location>
        <begin position="329"/>
        <end position="550"/>
    </location>
</feature>
<evidence type="ECO:0000256" key="6">
    <source>
        <dbReference type="ARBA" id="ARBA00022553"/>
    </source>
</evidence>
<evidence type="ECO:0000256" key="7">
    <source>
        <dbReference type="ARBA" id="ARBA00022679"/>
    </source>
</evidence>
<keyword evidence="5" id="KW-0997">Cell inner membrane</keyword>
<organism evidence="19 20">
    <name type="scientific">Poritiphilus flavus</name>
    <dbReference type="NCBI Taxonomy" id="2697053"/>
    <lineage>
        <taxon>Bacteria</taxon>
        <taxon>Pseudomonadati</taxon>
        <taxon>Bacteroidota</taxon>
        <taxon>Flavobacteriia</taxon>
        <taxon>Flavobacteriales</taxon>
        <taxon>Flavobacteriaceae</taxon>
        <taxon>Poritiphilus</taxon>
    </lineage>
</organism>
<gene>
    <name evidence="19" type="ORF">GTQ38_11590</name>
</gene>
<accession>A0A6L9EE85</accession>
<keyword evidence="11 15" id="KW-1133">Transmembrane helix</keyword>
<evidence type="ECO:0000259" key="18">
    <source>
        <dbReference type="PROSITE" id="PS50894"/>
    </source>
</evidence>
<keyword evidence="12 15" id="KW-0472">Membrane</keyword>
<dbReference type="InterPro" id="IPR036641">
    <property type="entry name" value="HPT_dom_sf"/>
</dbReference>
<feature type="modified residue" description="Phosphohistidine" evidence="13">
    <location>
        <position position="760"/>
    </location>
</feature>
<dbReference type="GO" id="GO:0000155">
    <property type="term" value="F:phosphorelay sensor kinase activity"/>
    <property type="evidence" value="ECO:0007669"/>
    <property type="project" value="InterPro"/>
</dbReference>
<dbReference type="Pfam" id="PF00072">
    <property type="entry name" value="Response_reg"/>
    <property type="match status" value="1"/>
</dbReference>
<evidence type="ECO:0000256" key="11">
    <source>
        <dbReference type="ARBA" id="ARBA00022989"/>
    </source>
</evidence>
<dbReference type="Gene3D" id="1.20.120.160">
    <property type="entry name" value="HPT domain"/>
    <property type="match status" value="1"/>
</dbReference>
<dbReference type="SMART" id="SM00387">
    <property type="entry name" value="HATPase_c"/>
    <property type="match status" value="1"/>
</dbReference>
<keyword evidence="9" id="KW-0418">Kinase</keyword>
<proteinExistence type="predicted"/>
<feature type="transmembrane region" description="Helical" evidence="15">
    <location>
        <begin position="274"/>
        <end position="295"/>
    </location>
</feature>
<evidence type="ECO:0000256" key="3">
    <source>
        <dbReference type="ARBA" id="ARBA00012438"/>
    </source>
</evidence>
<dbReference type="SUPFAM" id="SSF52172">
    <property type="entry name" value="CheY-like"/>
    <property type="match status" value="1"/>
</dbReference>
<dbReference type="CDD" id="cd00082">
    <property type="entry name" value="HisKA"/>
    <property type="match status" value="1"/>
</dbReference>
<dbReference type="InterPro" id="IPR011006">
    <property type="entry name" value="CheY-like_superfamily"/>
</dbReference>
<dbReference type="Gene3D" id="1.10.287.130">
    <property type="match status" value="1"/>
</dbReference>
<dbReference type="InterPro" id="IPR036890">
    <property type="entry name" value="HATPase_C_sf"/>
</dbReference>
<feature type="domain" description="Response regulatory" evidence="17">
    <location>
        <begin position="570"/>
        <end position="686"/>
    </location>
</feature>
<keyword evidence="7" id="KW-0808">Transferase</keyword>
<name>A0A6L9EE85_9FLAO</name>
<evidence type="ECO:0000313" key="19">
    <source>
        <dbReference type="EMBL" id="NAS12649.1"/>
    </source>
</evidence>
<sequence>MNERSRNKFNLKIVLSYIVLGILTTVIGFFIFSEIKVYLFPETVDQSDSKLLKTSSLLTRLYEAESLSKLALQTKTGTNFKAYSLKIDSICVEIDTLKGLSESSYQIGLLDSVQTLLLQKVANSNELRNLKARNDANSSLDAALEEFKRMEASLGRITPEALAPNLSELSPKAQSVIRDIADYLNENVPKNENDPMNAEKVDSILNVSKALLNQAKLTDSRKQRSLEQKEAKINQNDMELSQKLRSIIAAFEQEVMVNTYNANVRKQAAVRRSLRLAGLAALLGFLIVGVFTFLINRDFWKIQTYRQRLEQEKKYSESLLKSREQLISTVSHDLRTPLSSISGYSELIDSTELSEKQRLYLKQVRSSSEYVESLVNDLLDFSKLEAGKIKVETIPFILSEVLHQTAENLRELYRNKPVSLILDIDEQLEKPVIGDPHRIRQIVTNLVGNAYKFTHKGHVKLEASFTKVQDLNCMVVIKVIDSGIGIQKEKQQYIFREFTQAEVDIEKKYGGYGLGLTISKKLATLLGGSINLQSEEGKGSTFILELPLKISEIPVVKQKEKLIRLSKPFTILIIDDDSSLLQLLKEVCSGLGIQAHTFSDFEEITTDASLDYNMVLTDIQMPRIDGFEVLKRLNSEAYNHFKGQAVLAMTGRRDLNPDRYKKEGFAEVISKPFTKQQFLEVLQQLFPSHFSLEESNEKTIATEEQGGLYSLDVIASFLGENTAAMDEVLYTFIKDTETNLAKLSEAISGSDFGNINDIAHRMLPMFRQLKVAEAVKDLEELEVIEESELEANMPLEAFLQRLETTTKALLDSLKERISKSPTYSN</sequence>
<dbReference type="InterPro" id="IPR003594">
    <property type="entry name" value="HATPase_dom"/>
</dbReference>
<evidence type="ECO:0000256" key="10">
    <source>
        <dbReference type="ARBA" id="ARBA00022840"/>
    </source>
</evidence>
<evidence type="ECO:0000256" key="13">
    <source>
        <dbReference type="PROSITE-ProRule" id="PRU00110"/>
    </source>
</evidence>
<feature type="modified residue" description="4-aspartylphosphate" evidence="14">
    <location>
        <position position="618"/>
    </location>
</feature>
<evidence type="ECO:0000256" key="5">
    <source>
        <dbReference type="ARBA" id="ARBA00022519"/>
    </source>
</evidence>
<dbReference type="CDD" id="cd16922">
    <property type="entry name" value="HATPase_EvgS-ArcB-TorS-like"/>
    <property type="match status" value="1"/>
</dbReference>
<dbReference type="Pfam" id="PF00512">
    <property type="entry name" value="HisKA"/>
    <property type="match status" value="1"/>
</dbReference>
<dbReference type="Proteomes" id="UP000475249">
    <property type="component" value="Unassembled WGS sequence"/>
</dbReference>
<dbReference type="EMBL" id="WXYO01000005">
    <property type="protein sequence ID" value="NAS12649.1"/>
    <property type="molecule type" value="Genomic_DNA"/>
</dbReference>
<evidence type="ECO:0000256" key="9">
    <source>
        <dbReference type="ARBA" id="ARBA00022777"/>
    </source>
</evidence>
<dbReference type="SUPFAM" id="SSF47226">
    <property type="entry name" value="Histidine-containing phosphotransfer domain, HPT domain"/>
    <property type="match status" value="1"/>
</dbReference>
<dbReference type="SMART" id="SM00388">
    <property type="entry name" value="HisKA"/>
    <property type="match status" value="1"/>
</dbReference>
<comment type="caution">
    <text evidence="19">The sequence shown here is derived from an EMBL/GenBank/DDBJ whole genome shotgun (WGS) entry which is preliminary data.</text>
</comment>
<dbReference type="InterPro" id="IPR005467">
    <property type="entry name" value="His_kinase_dom"/>
</dbReference>
<reference evidence="19 20" key="1">
    <citation type="submission" date="2020-01" db="EMBL/GenBank/DDBJ databases">
        <title>Bacteria diversity of Porities sp.</title>
        <authorList>
            <person name="Wang G."/>
        </authorList>
    </citation>
    <scope>NUCLEOTIDE SEQUENCE [LARGE SCALE GENOMIC DNA]</scope>
    <source>
        <strain evidence="19 20">R33</strain>
    </source>
</reference>
<dbReference type="EC" id="2.7.13.3" evidence="3"/>
<dbReference type="SMART" id="SM00448">
    <property type="entry name" value="REC"/>
    <property type="match status" value="1"/>
</dbReference>
<dbReference type="InterPro" id="IPR001789">
    <property type="entry name" value="Sig_transdc_resp-reg_receiver"/>
</dbReference>
<keyword evidence="4" id="KW-1003">Cell membrane</keyword>
<dbReference type="InterPro" id="IPR003661">
    <property type="entry name" value="HisK_dim/P_dom"/>
</dbReference>
<dbReference type="SUPFAM" id="SSF47384">
    <property type="entry name" value="Homodimeric domain of signal transducing histidine kinase"/>
    <property type="match status" value="1"/>
</dbReference>